<evidence type="ECO:0000313" key="8">
    <source>
        <dbReference type="Proteomes" id="UP000253517"/>
    </source>
</evidence>
<dbReference type="Pfam" id="PF01979">
    <property type="entry name" value="Amidohydro_1"/>
    <property type="match status" value="1"/>
</dbReference>
<dbReference type="SUPFAM" id="SSF51338">
    <property type="entry name" value="Composite domain of metallo-dependent hydrolases"/>
    <property type="match status" value="1"/>
</dbReference>
<sequence length="449" mass="50504">MARHTLIKNARLVNEGKTTESDLLITGERISKIAPSISPHNANTKIIDAMGKYLLPGIIDDQVHFREPGLTYKGTIYSESRAALAGGVTSYIEQPNTNPPATTIELLHQKYHIAEKTSWANFGFNLGASNDNIEEIKKAASSKAAGIKVFMGSSTGNMLVDNPATLEALFRDSPLLIITHCEDETTIRQNQQKYIDLIGRNQLTARYHPLIRSHEACLLSTQTAISLAKKFNSRLHIYHISTAQEAVIFENKVPLEKKKITAEACIHHLWFSDADYADKGNLIKWNPSVKTTADREAIWKALLENRIDIIATDHAPHTLEEKQKPYIDAPSGGPLVQHSLNAMMEFVKEGRITIERLVEKMCHNPSILFRIKDRGFIREGYFADLVLLHPAMPYTVNKDNIFYSCGWSPFEGISFKSRVTHTFVNGQLMYENGKFSSFKNAMSLEFTRD</sequence>
<dbReference type="Gene3D" id="2.30.40.10">
    <property type="entry name" value="Urease, subunit C, domain 1"/>
    <property type="match status" value="1"/>
</dbReference>
<protein>
    <submittedName>
        <fullName evidence="7">Dihydroorotase</fullName>
    </submittedName>
</protein>
<keyword evidence="4" id="KW-0479">Metal-binding</keyword>
<organism evidence="7 8">
    <name type="scientific">Schleiferia thermophila</name>
    <dbReference type="NCBI Taxonomy" id="884107"/>
    <lineage>
        <taxon>Bacteria</taxon>
        <taxon>Pseudomonadati</taxon>
        <taxon>Bacteroidota</taxon>
        <taxon>Flavobacteriia</taxon>
        <taxon>Flavobacteriales</taxon>
        <taxon>Schleiferiaceae</taxon>
        <taxon>Schleiferia</taxon>
    </lineage>
</organism>
<dbReference type="InterPro" id="IPR050138">
    <property type="entry name" value="DHOase/Allantoinase_Hydrolase"/>
</dbReference>
<dbReference type="PANTHER" id="PTHR43668:SF4">
    <property type="entry name" value="ALLANTOINASE"/>
    <property type="match status" value="1"/>
</dbReference>
<gene>
    <name evidence="7" type="ORF">DES35_102321</name>
</gene>
<dbReference type="SUPFAM" id="SSF51556">
    <property type="entry name" value="Metallo-dependent hydrolases"/>
    <property type="match status" value="1"/>
</dbReference>
<evidence type="ECO:0000256" key="5">
    <source>
        <dbReference type="ARBA" id="ARBA00022801"/>
    </source>
</evidence>
<comment type="caution">
    <text evidence="7">The sequence shown here is derived from an EMBL/GenBank/DDBJ whole genome shotgun (WGS) entry which is preliminary data.</text>
</comment>
<dbReference type="GO" id="GO:0046872">
    <property type="term" value="F:metal ion binding"/>
    <property type="evidence" value="ECO:0007669"/>
    <property type="project" value="UniProtKB-KW"/>
</dbReference>
<dbReference type="InterPro" id="IPR011059">
    <property type="entry name" value="Metal-dep_hydrolase_composite"/>
</dbReference>
<evidence type="ECO:0000256" key="3">
    <source>
        <dbReference type="ARBA" id="ARBA00010286"/>
    </source>
</evidence>
<dbReference type="InterPro" id="IPR006680">
    <property type="entry name" value="Amidohydro-rel"/>
</dbReference>
<dbReference type="Proteomes" id="UP000253517">
    <property type="component" value="Unassembled WGS sequence"/>
</dbReference>
<name>A0A369A3U1_9FLAO</name>
<keyword evidence="8" id="KW-1185">Reference proteome</keyword>
<dbReference type="PANTHER" id="PTHR43668">
    <property type="entry name" value="ALLANTOINASE"/>
    <property type="match status" value="1"/>
</dbReference>
<evidence type="ECO:0000256" key="1">
    <source>
        <dbReference type="ARBA" id="ARBA00001947"/>
    </source>
</evidence>
<dbReference type="RefSeq" id="WP_037357374.1">
    <property type="nucleotide sequence ID" value="NZ_BHZF01000002.1"/>
</dbReference>
<accession>A0A369A3U1</accession>
<dbReference type="GO" id="GO:0004038">
    <property type="term" value="F:allantoinase activity"/>
    <property type="evidence" value="ECO:0007669"/>
    <property type="project" value="TreeGrafter"/>
</dbReference>
<evidence type="ECO:0000256" key="4">
    <source>
        <dbReference type="ARBA" id="ARBA00022723"/>
    </source>
</evidence>
<evidence type="ECO:0000259" key="6">
    <source>
        <dbReference type="Pfam" id="PF01979"/>
    </source>
</evidence>
<feature type="domain" description="Amidohydrolase-related" evidence="6">
    <location>
        <begin position="53"/>
        <end position="428"/>
    </location>
</feature>
<dbReference type="CDD" id="cd01318">
    <property type="entry name" value="DHOase_IIb"/>
    <property type="match status" value="1"/>
</dbReference>
<dbReference type="PROSITE" id="PS00483">
    <property type="entry name" value="DIHYDROOROTASE_2"/>
    <property type="match status" value="1"/>
</dbReference>
<dbReference type="EMBL" id="QPJS01000002">
    <property type="protein sequence ID" value="RCX03865.1"/>
    <property type="molecule type" value="Genomic_DNA"/>
</dbReference>
<reference evidence="7 8" key="1">
    <citation type="submission" date="2018-07" db="EMBL/GenBank/DDBJ databases">
        <title>Genomic Encyclopedia of Type Strains, Phase IV (KMG-IV): sequencing the most valuable type-strain genomes for metagenomic binning, comparative biology and taxonomic classification.</title>
        <authorList>
            <person name="Goeker M."/>
        </authorList>
    </citation>
    <scope>NUCLEOTIDE SEQUENCE [LARGE SCALE GENOMIC DNA]</scope>
    <source>
        <strain evidence="7 8">DSM 21410</strain>
    </source>
</reference>
<dbReference type="AlphaFoldDB" id="A0A369A3U1"/>
<dbReference type="Gene3D" id="3.20.20.140">
    <property type="entry name" value="Metal-dependent hydrolases"/>
    <property type="match status" value="1"/>
</dbReference>
<dbReference type="GO" id="GO:0005737">
    <property type="term" value="C:cytoplasm"/>
    <property type="evidence" value="ECO:0007669"/>
    <property type="project" value="TreeGrafter"/>
</dbReference>
<keyword evidence="5" id="KW-0378">Hydrolase</keyword>
<dbReference type="NCBIfam" id="TIGR00857">
    <property type="entry name" value="pyrC_multi"/>
    <property type="match status" value="1"/>
</dbReference>
<dbReference type="NCBIfam" id="NF006688">
    <property type="entry name" value="PRK09236.1"/>
    <property type="match status" value="1"/>
</dbReference>
<evidence type="ECO:0000256" key="2">
    <source>
        <dbReference type="ARBA" id="ARBA00002368"/>
    </source>
</evidence>
<proteinExistence type="inferred from homology"/>
<dbReference type="GO" id="GO:0006145">
    <property type="term" value="P:purine nucleobase catabolic process"/>
    <property type="evidence" value="ECO:0007669"/>
    <property type="project" value="TreeGrafter"/>
</dbReference>
<comment type="cofactor">
    <cofactor evidence="1">
        <name>Zn(2+)</name>
        <dbReference type="ChEBI" id="CHEBI:29105"/>
    </cofactor>
</comment>
<comment type="similarity">
    <text evidence="3">Belongs to the metallo-dependent hydrolases superfamily. DHOase family. Class I DHOase subfamily.</text>
</comment>
<comment type="function">
    <text evidence="2">Catalyzes the reversible cyclization of carbamoyl aspartate to dihydroorotate.</text>
</comment>
<dbReference type="InterPro" id="IPR032466">
    <property type="entry name" value="Metal_Hydrolase"/>
</dbReference>
<evidence type="ECO:0000313" key="7">
    <source>
        <dbReference type="EMBL" id="RCX03865.1"/>
    </source>
</evidence>
<dbReference type="InterPro" id="IPR002195">
    <property type="entry name" value="Dihydroorotase_CS"/>
</dbReference>